<dbReference type="Pfam" id="PF19300">
    <property type="entry name" value="BPD_transp_1_N"/>
    <property type="match status" value="1"/>
</dbReference>
<evidence type="ECO:0000256" key="3">
    <source>
        <dbReference type="ARBA" id="ARBA00022475"/>
    </source>
</evidence>
<evidence type="ECO:0000256" key="6">
    <source>
        <dbReference type="ARBA" id="ARBA00023136"/>
    </source>
</evidence>
<dbReference type="Proteomes" id="UP000306192">
    <property type="component" value="Unassembled WGS sequence"/>
</dbReference>
<dbReference type="InterPro" id="IPR045621">
    <property type="entry name" value="BPD_transp_1_N"/>
</dbReference>
<evidence type="ECO:0000256" key="5">
    <source>
        <dbReference type="ARBA" id="ARBA00022989"/>
    </source>
</evidence>
<name>A0A4V4RGR8_9MICO</name>
<evidence type="ECO:0000256" key="4">
    <source>
        <dbReference type="ARBA" id="ARBA00022692"/>
    </source>
</evidence>
<dbReference type="EMBL" id="QYRT01000016">
    <property type="protein sequence ID" value="TIH36294.1"/>
    <property type="molecule type" value="Genomic_DNA"/>
</dbReference>
<feature type="domain" description="ABC transmembrane type-1" evidence="9">
    <location>
        <begin position="124"/>
        <end position="358"/>
    </location>
</feature>
<evidence type="ECO:0000313" key="10">
    <source>
        <dbReference type="EMBL" id="TIH36294.1"/>
    </source>
</evidence>
<dbReference type="AlphaFoldDB" id="A0A4V4RGR8"/>
<feature type="transmembrane region" description="Helical" evidence="7">
    <location>
        <begin position="235"/>
        <end position="254"/>
    </location>
</feature>
<feature type="transmembrane region" description="Helical" evidence="7">
    <location>
        <begin position="164"/>
        <end position="188"/>
    </location>
</feature>
<keyword evidence="6 7" id="KW-0472">Membrane</keyword>
<feature type="transmembrane region" description="Helical" evidence="7">
    <location>
        <begin position="130"/>
        <end position="152"/>
    </location>
</feature>
<evidence type="ECO:0000256" key="1">
    <source>
        <dbReference type="ARBA" id="ARBA00004651"/>
    </source>
</evidence>
<feature type="transmembrane region" description="Helical" evidence="7">
    <location>
        <begin position="35"/>
        <end position="57"/>
    </location>
</feature>
<dbReference type="GO" id="GO:0005886">
    <property type="term" value="C:plasma membrane"/>
    <property type="evidence" value="ECO:0007669"/>
    <property type="project" value="UniProtKB-SubCell"/>
</dbReference>
<dbReference type="InterPro" id="IPR035906">
    <property type="entry name" value="MetI-like_sf"/>
</dbReference>
<evidence type="ECO:0000313" key="11">
    <source>
        <dbReference type="Proteomes" id="UP000306192"/>
    </source>
</evidence>
<gene>
    <name evidence="10" type="ORF">D4765_09835</name>
</gene>
<sequence length="367" mass="39320">MTATAQALVPPVPPASPASPVAKSKASGGGLGRYIVIRFLLIIPTIFILVTLVFFLMRATGDPITAALGGRLSGAQLQERIHAAGYDRPILVQYFEYLGQIVTGNFGTSISDNRPITEILATYGVATLELAFYALIVAFIVGIPLGMLAAYFRDKGQDAALRVFAILCYATPVFFAGILLKLIFAVWLNVLPVAGRATTSSEFEMQDLPNRTGIYLIDAFQTGDPAVIGDVLTHAVLPAIALGLLTAGVFLRLVRTNVIGTLSTDYVDAARSRGVSEYRLVRRHAYKPALIPIITVIGLQIALLLGGAVLTESTFEWKGLGFQLAQYLAARDFVAVQGIVALLAVIVAVTNFIVDIIAALIDPRVRY</sequence>
<dbReference type="PANTHER" id="PTHR43163:SF6">
    <property type="entry name" value="DIPEPTIDE TRANSPORT SYSTEM PERMEASE PROTEIN DPPB-RELATED"/>
    <property type="match status" value="1"/>
</dbReference>
<feature type="transmembrane region" description="Helical" evidence="7">
    <location>
        <begin position="289"/>
        <end position="310"/>
    </location>
</feature>
<evidence type="ECO:0000256" key="7">
    <source>
        <dbReference type="RuleBase" id="RU363032"/>
    </source>
</evidence>
<evidence type="ECO:0000259" key="9">
    <source>
        <dbReference type="PROSITE" id="PS50928"/>
    </source>
</evidence>
<dbReference type="Gene3D" id="1.10.3720.10">
    <property type="entry name" value="MetI-like"/>
    <property type="match status" value="1"/>
</dbReference>
<accession>A0A4V4RGR8</accession>
<dbReference type="Pfam" id="PF00528">
    <property type="entry name" value="BPD_transp_1"/>
    <property type="match status" value="1"/>
</dbReference>
<dbReference type="RefSeq" id="WP_136642129.1">
    <property type="nucleotide sequence ID" value="NZ_QYRT01000016.1"/>
</dbReference>
<dbReference type="OrthoDB" id="9778910at2"/>
<comment type="caution">
    <text evidence="10">The sequence shown here is derived from an EMBL/GenBank/DDBJ whole genome shotgun (WGS) entry which is preliminary data.</text>
</comment>
<dbReference type="InterPro" id="IPR000515">
    <property type="entry name" value="MetI-like"/>
</dbReference>
<keyword evidence="2 7" id="KW-0813">Transport</keyword>
<keyword evidence="3" id="KW-1003">Cell membrane</keyword>
<keyword evidence="11" id="KW-1185">Reference proteome</keyword>
<dbReference type="PANTHER" id="PTHR43163">
    <property type="entry name" value="DIPEPTIDE TRANSPORT SYSTEM PERMEASE PROTEIN DPPB-RELATED"/>
    <property type="match status" value="1"/>
</dbReference>
<keyword evidence="4 7" id="KW-0812">Transmembrane</keyword>
<evidence type="ECO:0000256" key="2">
    <source>
        <dbReference type="ARBA" id="ARBA00022448"/>
    </source>
</evidence>
<evidence type="ECO:0000256" key="8">
    <source>
        <dbReference type="SAM" id="MobiDB-lite"/>
    </source>
</evidence>
<dbReference type="PROSITE" id="PS50928">
    <property type="entry name" value="ABC_TM1"/>
    <property type="match status" value="1"/>
</dbReference>
<organism evidence="10 11">
    <name type="scientific">Subtercola vilae</name>
    <dbReference type="NCBI Taxonomy" id="2056433"/>
    <lineage>
        <taxon>Bacteria</taxon>
        <taxon>Bacillati</taxon>
        <taxon>Actinomycetota</taxon>
        <taxon>Actinomycetes</taxon>
        <taxon>Micrococcales</taxon>
        <taxon>Microbacteriaceae</taxon>
        <taxon>Subtercola</taxon>
    </lineage>
</organism>
<keyword evidence="5 7" id="KW-1133">Transmembrane helix</keyword>
<comment type="subcellular location">
    <subcellularLocation>
        <location evidence="1 7">Cell membrane</location>
        <topology evidence="1 7">Multi-pass membrane protein</topology>
    </subcellularLocation>
</comment>
<protein>
    <submittedName>
        <fullName evidence="10">ABC transporter permease</fullName>
    </submittedName>
</protein>
<reference evidence="10 11" key="1">
    <citation type="journal article" date="2019" name="Microorganisms">
        <title>Systematic Affiliation and Genome Analysis of Subtercola vilae DB165(T) with Particular Emphasis on Cold Adaptation of an Isolate from a High-Altitude Cold Volcano Lake.</title>
        <authorList>
            <person name="Villalobos A.S."/>
            <person name="Wiese J."/>
            <person name="Imhoff J.F."/>
            <person name="Dorador C."/>
            <person name="Keller A."/>
            <person name="Hentschel U."/>
        </authorList>
    </citation>
    <scope>NUCLEOTIDE SEQUENCE [LARGE SCALE GENOMIC DNA]</scope>
    <source>
        <strain evidence="10 11">DB165</strain>
    </source>
</reference>
<feature type="transmembrane region" description="Helical" evidence="7">
    <location>
        <begin position="334"/>
        <end position="361"/>
    </location>
</feature>
<feature type="region of interest" description="Disordered" evidence="8">
    <location>
        <begin position="1"/>
        <end position="27"/>
    </location>
</feature>
<comment type="similarity">
    <text evidence="7">Belongs to the binding-protein-dependent transport system permease family.</text>
</comment>
<dbReference type="CDD" id="cd06261">
    <property type="entry name" value="TM_PBP2"/>
    <property type="match status" value="1"/>
</dbReference>
<proteinExistence type="inferred from homology"/>
<dbReference type="GO" id="GO:0055085">
    <property type="term" value="P:transmembrane transport"/>
    <property type="evidence" value="ECO:0007669"/>
    <property type="project" value="InterPro"/>
</dbReference>
<dbReference type="SUPFAM" id="SSF161098">
    <property type="entry name" value="MetI-like"/>
    <property type="match status" value="1"/>
</dbReference>